<sequence>MNFSEIPVWLKKVFRSFAAEEEQKNDRDHHSHTLNRYEDDNSEIEVKTISYYPKQGAFRFPVQVDEAKTIHEHIEETRTHTAIKTSGQTSSYTDKSTENAEPAKKNSPFVPTEQIPSPIYGYSTSRPARQQEETDTNETEKEADCSPLLAERAQKADPAGFNLKEQPEQLADEEAAEETLSAETESFHANRTSEQEPTAFEQEEKAEDPAVQPALTPVRHEDVQTVSAPEPAAKDTVSVKPFNVMMTPKDKQTVKKKNRTTGKSGYSLPPLHLLDVPARANEADGQWIADQTQRLNEAFAQFKIAARVVDSTRGPAVTQFEVQPDAGVKVNKIVNLADDLKLHLAAKDIRIEAPIPGKSTIGIEIPNASTDPVSVRKIMHSRAFTQAADPLTAAMGMDLTGDPVVLNLQEMPHGLVAGATGSGKSVCINSMLISLLYRSSPEEVRLLLIDPKMVELAPYREIPHLAAPVITDPKEATAALKWAVAEMENRYEKFMQVGVRDREKYNAEMDKRGEETEKMPYLLLVIDELADLMMTAANEVEEAICRIAQKARACGIHLLVATQRPSVDVITGLIKSNIPTRIAFAVSAQTDSRTILDCSGAEKLLGKGDMLMMVNGARRTRRVQGAFVSDEEIEKVTSFAAKQPRPDFLFEKPAIKEDNKGEDDDPLFDDVREFVRTSKAASASLLQRHFRIGYNRAARLVDDLEAKGIVSPARGSKPREVYLTSEANSEQNEY</sequence>
<comment type="caution">
    <text evidence="8">The sequence shown here is derived from an EMBL/GenBank/DDBJ whole genome shotgun (WGS) entry which is preliminary data.</text>
</comment>
<dbReference type="Gene3D" id="3.30.980.40">
    <property type="match status" value="1"/>
</dbReference>
<accession>A0A1H9V8L1</accession>
<evidence type="ECO:0000256" key="6">
    <source>
        <dbReference type="SAM" id="MobiDB-lite"/>
    </source>
</evidence>
<dbReference type="Gene3D" id="3.40.50.300">
    <property type="entry name" value="P-loop containing nucleotide triphosphate hydrolases"/>
    <property type="match status" value="1"/>
</dbReference>
<dbReference type="Proteomes" id="UP000199318">
    <property type="component" value="Unassembled WGS sequence"/>
</dbReference>
<dbReference type="InterPro" id="IPR036388">
    <property type="entry name" value="WH-like_DNA-bd_sf"/>
</dbReference>
<dbReference type="STRING" id="1464123.SAMN05444126_11858"/>
<reference evidence="9" key="1">
    <citation type="submission" date="2016-10" db="EMBL/GenBank/DDBJ databases">
        <authorList>
            <person name="de Groot N.N."/>
        </authorList>
    </citation>
    <scope>NUCLEOTIDE SEQUENCE [LARGE SCALE GENOMIC DNA]</scope>
    <source>
        <strain evidence="9">10nlg</strain>
    </source>
</reference>
<dbReference type="InterPro" id="IPR050206">
    <property type="entry name" value="FtsK/SpoIIIE/SftA"/>
</dbReference>
<evidence type="ECO:0000256" key="4">
    <source>
        <dbReference type="ARBA" id="ARBA00023125"/>
    </source>
</evidence>
<dbReference type="Pfam" id="PF01580">
    <property type="entry name" value="FtsK_SpoIIIE"/>
    <property type="match status" value="1"/>
</dbReference>
<keyword evidence="2 5" id="KW-0547">Nucleotide-binding</keyword>
<organism evidence="8 9">
    <name type="scientific">Salisediminibacterium halotolerans</name>
    <dbReference type="NCBI Taxonomy" id="517425"/>
    <lineage>
        <taxon>Bacteria</taxon>
        <taxon>Bacillati</taxon>
        <taxon>Bacillota</taxon>
        <taxon>Bacilli</taxon>
        <taxon>Bacillales</taxon>
        <taxon>Bacillaceae</taxon>
        <taxon>Salisediminibacterium</taxon>
    </lineage>
</organism>
<keyword evidence="4" id="KW-0238">DNA-binding</keyword>
<dbReference type="EMBL" id="FOGV01000018">
    <property type="protein sequence ID" value="SES17744.1"/>
    <property type="molecule type" value="Genomic_DNA"/>
</dbReference>
<dbReference type="GO" id="GO:0003677">
    <property type="term" value="F:DNA binding"/>
    <property type="evidence" value="ECO:0007669"/>
    <property type="project" value="UniProtKB-KW"/>
</dbReference>
<dbReference type="InterPro" id="IPR041027">
    <property type="entry name" value="FtsK_alpha"/>
</dbReference>
<feature type="compositionally biased region" description="Basic and acidic residues" evidence="6">
    <location>
        <begin position="95"/>
        <end position="104"/>
    </location>
</feature>
<dbReference type="CDD" id="cd01127">
    <property type="entry name" value="TrwB_TraG_TraD_VirD4"/>
    <property type="match status" value="1"/>
</dbReference>
<evidence type="ECO:0000313" key="9">
    <source>
        <dbReference type="Proteomes" id="UP000199318"/>
    </source>
</evidence>
<feature type="compositionally biased region" description="Polar residues" evidence="6">
    <location>
        <begin position="725"/>
        <end position="734"/>
    </location>
</feature>
<protein>
    <submittedName>
        <fullName evidence="8">DNA segregation ATPase FtsK/SpoIIIE, S-DNA-T family</fullName>
    </submittedName>
</protein>
<comment type="similarity">
    <text evidence="1">Belongs to the FtsK/SpoIIIE/SftA family.</text>
</comment>
<dbReference type="Pfam" id="PF17854">
    <property type="entry name" value="FtsK_alpha"/>
    <property type="match status" value="1"/>
</dbReference>
<dbReference type="Gene3D" id="1.10.10.10">
    <property type="entry name" value="Winged helix-like DNA-binding domain superfamily/Winged helix DNA-binding domain"/>
    <property type="match status" value="1"/>
</dbReference>
<dbReference type="InterPro" id="IPR027417">
    <property type="entry name" value="P-loop_NTPase"/>
</dbReference>
<dbReference type="SUPFAM" id="SSF46785">
    <property type="entry name" value="Winged helix' DNA-binding domain"/>
    <property type="match status" value="1"/>
</dbReference>
<evidence type="ECO:0000256" key="3">
    <source>
        <dbReference type="ARBA" id="ARBA00022840"/>
    </source>
</evidence>
<evidence type="ECO:0000313" key="8">
    <source>
        <dbReference type="EMBL" id="SES17744.1"/>
    </source>
</evidence>
<feature type="compositionally biased region" description="Basic and acidic residues" evidence="6">
    <location>
        <begin position="185"/>
        <end position="194"/>
    </location>
</feature>
<dbReference type="InterPro" id="IPR036390">
    <property type="entry name" value="WH_DNA-bd_sf"/>
</dbReference>
<dbReference type="InterPro" id="IPR018541">
    <property type="entry name" value="Ftsk_gamma"/>
</dbReference>
<dbReference type="Pfam" id="PF09397">
    <property type="entry name" value="FtsK_gamma"/>
    <property type="match status" value="1"/>
</dbReference>
<dbReference type="SUPFAM" id="SSF52540">
    <property type="entry name" value="P-loop containing nucleoside triphosphate hydrolases"/>
    <property type="match status" value="1"/>
</dbReference>
<feature type="domain" description="FtsK" evidence="7">
    <location>
        <begin position="401"/>
        <end position="593"/>
    </location>
</feature>
<dbReference type="PROSITE" id="PS50901">
    <property type="entry name" value="FTSK"/>
    <property type="match status" value="1"/>
</dbReference>
<dbReference type="GO" id="GO:0005524">
    <property type="term" value="F:ATP binding"/>
    <property type="evidence" value="ECO:0007669"/>
    <property type="project" value="UniProtKB-UniRule"/>
</dbReference>
<feature type="binding site" evidence="5">
    <location>
        <begin position="418"/>
        <end position="425"/>
    </location>
    <ligand>
        <name>ATP</name>
        <dbReference type="ChEBI" id="CHEBI:30616"/>
    </ligand>
</feature>
<dbReference type="AlphaFoldDB" id="A0A1H9V8L1"/>
<gene>
    <name evidence="8" type="ORF">SAMN05444126_11858</name>
</gene>
<keyword evidence="3 5" id="KW-0067">ATP-binding</keyword>
<proteinExistence type="inferred from homology"/>
<dbReference type="PANTHER" id="PTHR22683:SF42">
    <property type="entry name" value="DNA TRANSLOCASE SFTA"/>
    <property type="match status" value="1"/>
</dbReference>
<feature type="region of interest" description="Disordered" evidence="6">
    <location>
        <begin position="715"/>
        <end position="734"/>
    </location>
</feature>
<feature type="compositionally biased region" description="Polar residues" evidence="6">
    <location>
        <begin position="80"/>
        <end position="94"/>
    </location>
</feature>
<dbReference type="SMART" id="SM00843">
    <property type="entry name" value="Ftsk_gamma"/>
    <property type="match status" value="1"/>
</dbReference>
<dbReference type="InterPro" id="IPR002543">
    <property type="entry name" value="FtsK_dom"/>
</dbReference>
<evidence type="ECO:0000256" key="2">
    <source>
        <dbReference type="ARBA" id="ARBA00022741"/>
    </source>
</evidence>
<name>A0A1H9V8L1_9BACI</name>
<keyword evidence="9" id="KW-1185">Reference proteome</keyword>
<evidence type="ECO:0000256" key="5">
    <source>
        <dbReference type="PROSITE-ProRule" id="PRU00289"/>
    </source>
</evidence>
<feature type="region of interest" description="Disordered" evidence="6">
    <location>
        <begin position="77"/>
        <end position="145"/>
    </location>
</feature>
<evidence type="ECO:0000259" key="7">
    <source>
        <dbReference type="PROSITE" id="PS50901"/>
    </source>
</evidence>
<evidence type="ECO:0000256" key="1">
    <source>
        <dbReference type="ARBA" id="ARBA00006474"/>
    </source>
</evidence>
<feature type="region of interest" description="Disordered" evidence="6">
    <location>
        <begin position="168"/>
        <end position="235"/>
    </location>
</feature>
<dbReference type="PANTHER" id="PTHR22683">
    <property type="entry name" value="SPORULATION PROTEIN RELATED"/>
    <property type="match status" value="1"/>
</dbReference>
<dbReference type="RefSeq" id="WP_245729830.1">
    <property type="nucleotide sequence ID" value="NZ_FOGV01000018.1"/>
</dbReference>